<keyword evidence="4" id="KW-0732">Signal</keyword>
<dbReference type="GO" id="GO:0000226">
    <property type="term" value="P:microtubule cytoskeleton organization"/>
    <property type="evidence" value="ECO:0007669"/>
    <property type="project" value="TreeGrafter"/>
</dbReference>
<dbReference type="AlphaFoldDB" id="A0AB34J5J1"/>
<evidence type="ECO:0008006" key="7">
    <source>
        <dbReference type="Google" id="ProtNLM"/>
    </source>
</evidence>
<feature type="chain" id="PRO_5044248288" description="Tubulin--tyrosine ligase-like protein 9" evidence="4">
    <location>
        <begin position="21"/>
        <end position="598"/>
    </location>
</feature>
<name>A0AB34J5J1_PRYPA</name>
<organism evidence="5 6">
    <name type="scientific">Prymnesium parvum</name>
    <name type="common">Toxic golden alga</name>
    <dbReference type="NCBI Taxonomy" id="97485"/>
    <lineage>
        <taxon>Eukaryota</taxon>
        <taxon>Haptista</taxon>
        <taxon>Haptophyta</taxon>
        <taxon>Prymnesiophyceae</taxon>
        <taxon>Prymnesiales</taxon>
        <taxon>Prymnesiaceae</taxon>
        <taxon>Prymnesium</taxon>
    </lineage>
</organism>
<keyword evidence="1" id="KW-0436">Ligase</keyword>
<sequence>MRPQLLLCCALLCLLLQVCALLLRTANGHIHHDSAYLPVIAREADAGPSSSPCARLLCSLQQAITLRLVAEPLWCYDGYRQLRSSWDARYLIDRVLMQAGYHQPSHLAGTDYSDHVRVAGLPPLVIMPNYWSPGAEDWRTIRLQPFQKINRVWGMEGISRKDRLVQTLNSSGVAGGVLMPTSFLWRQLRRTSDWQVMLAAQPTWVLKSTSHRGVGVRVVTIRELRLAELGEGAPEIRSILKRPDAVLQQVISNPLLVNGRKLSLRLYSLITSTDPLCVYLYNDGFALFSFDKYDAVGMAHYGFVTNAFVSRQRAEQMKLPSHESTLRDSELSDEARAARGLGIDLPPHTLRWSFRQLMRFLGLRQNEAVVARITIAIRRLVLQTWLSARSQLLRSARESLASLGLQGPHEYGHTFELAGFDLIIDDALKPWLIEINTTPSLKLDTSAQDLGIKQQMVTDLFKLVDVLPDAHPPPESALCALLEANDNFPQGDCYRHWKLSGCSACPTVSEVAHLARIAAEHRRRGGFEPLSPSFDSELQALTRASHPDLKLQKHLGRKQRPLLDELALDWLSAPLNKAHTCDSHACVSAKWSSMLCPM</sequence>
<comment type="caution">
    <text evidence="5">The sequence shown here is derived from an EMBL/GenBank/DDBJ whole genome shotgun (WGS) entry which is preliminary data.</text>
</comment>
<keyword evidence="6" id="KW-1185">Reference proteome</keyword>
<dbReference type="Gene3D" id="3.30.470.20">
    <property type="entry name" value="ATP-grasp fold, B domain"/>
    <property type="match status" value="1"/>
</dbReference>
<proteinExistence type="predicted"/>
<dbReference type="EMBL" id="JBGBPQ010000013">
    <property type="protein sequence ID" value="KAL1511898.1"/>
    <property type="molecule type" value="Genomic_DNA"/>
</dbReference>
<dbReference type="Proteomes" id="UP001515480">
    <property type="component" value="Unassembled WGS sequence"/>
</dbReference>
<gene>
    <name evidence="5" type="ORF">AB1Y20_005180</name>
</gene>
<feature type="signal peptide" evidence="4">
    <location>
        <begin position="1"/>
        <end position="20"/>
    </location>
</feature>
<keyword evidence="3" id="KW-0067">ATP-binding</keyword>
<accession>A0AB34J5J1</accession>
<protein>
    <recommendedName>
        <fullName evidence="7">Tubulin--tyrosine ligase-like protein 9</fullName>
    </recommendedName>
</protein>
<evidence type="ECO:0000256" key="3">
    <source>
        <dbReference type="ARBA" id="ARBA00022840"/>
    </source>
</evidence>
<dbReference type="GO" id="GO:0015631">
    <property type="term" value="F:tubulin binding"/>
    <property type="evidence" value="ECO:0007669"/>
    <property type="project" value="TreeGrafter"/>
</dbReference>
<dbReference type="PROSITE" id="PS51221">
    <property type="entry name" value="TTL"/>
    <property type="match status" value="1"/>
</dbReference>
<keyword evidence="2" id="KW-0547">Nucleotide-binding</keyword>
<evidence type="ECO:0000313" key="5">
    <source>
        <dbReference type="EMBL" id="KAL1511898.1"/>
    </source>
</evidence>
<dbReference type="PANTHER" id="PTHR12241">
    <property type="entry name" value="TUBULIN POLYGLUTAMYLASE"/>
    <property type="match status" value="1"/>
</dbReference>
<dbReference type="GO" id="GO:0070740">
    <property type="term" value="F:tubulin-glutamic acid ligase activity"/>
    <property type="evidence" value="ECO:0007669"/>
    <property type="project" value="TreeGrafter"/>
</dbReference>
<evidence type="ECO:0000256" key="2">
    <source>
        <dbReference type="ARBA" id="ARBA00022741"/>
    </source>
</evidence>
<dbReference type="InterPro" id="IPR004344">
    <property type="entry name" value="TTL/TTLL_fam"/>
</dbReference>
<reference evidence="5 6" key="1">
    <citation type="journal article" date="2024" name="Science">
        <title>Giant polyketide synthase enzymes in the biosynthesis of giant marine polyether toxins.</title>
        <authorList>
            <person name="Fallon T.R."/>
            <person name="Shende V.V."/>
            <person name="Wierzbicki I.H."/>
            <person name="Pendleton A.L."/>
            <person name="Watervoot N.F."/>
            <person name="Auber R.P."/>
            <person name="Gonzalez D.J."/>
            <person name="Wisecaver J.H."/>
            <person name="Moore B.S."/>
        </authorList>
    </citation>
    <scope>NUCLEOTIDE SEQUENCE [LARGE SCALE GENOMIC DNA]</scope>
    <source>
        <strain evidence="5 6">12B1</strain>
    </source>
</reference>
<dbReference type="GO" id="GO:0005524">
    <property type="term" value="F:ATP binding"/>
    <property type="evidence" value="ECO:0007669"/>
    <property type="project" value="UniProtKB-KW"/>
</dbReference>
<dbReference type="GO" id="GO:0036064">
    <property type="term" value="C:ciliary basal body"/>
    <property type="evidence" value="ECO:0007669"/>
    <property type="project" value="TreeGrafter"/>
</dbReference>
<dbReference type="Pfam" id="PF03133">
    <property type="entry name" value="TTL"/>
    <property type="match status" value="2"/>
</dbReference>
<evidence type="ECO:0000313" key="6">
    <source>
        <dbReference type="Proteomes" id="UP001515480"/>
    </source>
</evidence>
<dbReference type="SUPFAM" id="SSF56059">
    <property type="entry name" value="Glutathione synthetase ATP-binding domain-like"/>
    <property type="match status" value="1"/>
</dbReference>
<evidence type="ECO:0000256" key="1">
    <source>
        <dbReference type="ARBA" id="ARBA00022598"/>
    </source>
</evidence>
<evidence type="ECO:0000256" key="4">
    <source>
        <dbReference type="SAM" id="SignalP"/>
    </source>
</evidence>